<keyword evidence="6" id="KW-1185">Reference proteome</keyword>
<dbReference type="GO" id="GO:0016757">
    <property type="term" value="F:glycosyltransferase activity"/>
    <property type="evidence" value="ECO:0007669"/>
    <property type="project" value="UniProtKB-KW"/>
</dbReference>
<dbReference type="Proteomes" id="UP000193136">
    <property type="component" value="Unassembled WGS sequence"/>
</dbReference>
<proteinExistence type="predicted"/>
<dbReference type="STRING" id="1969733.B5V00_00595"/>
<dbReference type="CDD" id="cd03801">
    <property type="entry name" value="GT4_PimA-like"/>
    <property type="match status" value="1"/>
</dbReference>
<protein>
    <submittedName>
        <fullName evidence="5">Uncharacterized protein</fullName>
    </submittedName>
</protein>
<dbReference type="Gene3D" id="3.40.50.2000">
    <property type="entry name" value="Glycogen Phosphorylase B"/>
    <property type="match status" value="2"/>
</dbReference>
<dbReference type="Pfam" id="PF13439">
    <property type="entry name" value="Glyco_transf_4"/>
    <property type="match status" value="1"/>
</dbReference>
<dbReference type="InterPro" id="IPR028098">
    <property type="entry name" value="Glyco_trans_4-like_N"/>
</dbReference>
<accession>A0A1X0YE53</accession>
<dbReference type="PANTHER" id="PTHR12526:SF629">
    <property type="entry name" value="TEICHURONIC ACID BIOSYNTHESIS GLYCOSYLTRANSFERASE TUAH-RELATED"/>
    <property type="match status" value="1"/>
</dbReference>
<dbReference type="OrthoDB" id="509705at2"/>
<dbReference type="SUPFAM" id="SSF53756">
    <property type="entry name" value="UDP-Glycosyltransferase/glycogen phosphorylase"/>
    <property type="match status" value="1"/>
</dbReference>
<comment type="caution">
    <text evidence="5">The sequence shown here is derived from an EMBL/GenBank/DDBJ whole genome shotgun (WGS) entry which is preliminary data.</text>
</comment>
<dbReference type="EMBL" id="NAAD01000001">
    <property type="protein sequence ID" value="ORJ63397.1"/>
    <property type="molecule type" value="Genomic_DNA"/>
</dbReference>
<organism evidence="5 6">
    <name type="scientific">Geothermobacter hydrogeniphilus</name>
    <dbReference type="NCBI Taxonomy" id="1969733"/>
    <lineage>
        <taxon>Bacteria</taxon>
        <taxon>Pseudomonadati</taxon>
        <taxon>Thermodesulfobacteriota</taxon>
        <taxon>Desulfuromonadia</taxon>
        <taxon>Desulfuromonadales</taxon>
        <taxon>Geothermobacteraceae</taxon>
        <taxon>Geothermobacter</taxon>
    </lineage>
</organism>
<evidence type="ECO:0000259" key="3">
    <source>
        <dbReference type="Pfam" id="PF00534"/>
    </source>
</evidence>
<reference evidence="5 6" key="1">
    <citation type="submission" date="2017-03" db="EMBL/GenBank/DDBJ databases">
        <title>Genome sequence of Geothermobacter sp. EPR-M, Deep-Sea Iron Reducer.</title>
        <authorList>
            <person name="Tully B."/>
            <person name="Savalia P."/>
            <person name="Abuyen K."/>
            <person name="Baughan C."/>
            <person name="Romero E."/>
            <person name="Ronkowski C."/>
            <person name="Torres B."/>
            <person name="Tremblay J."/>
            <person name="Trujillo A."/>
            <person name="Tyler M."/>
            <person name="Perez-Rodriguez I."/>
            <person name="Amend J."/>
        </authorList>
    </citation>
    <scope>NUCLEOTIDE SEQUENCE [LARGE SCALE GENOMIC DNA]</scope>
    <source>
        <strain evidence="5 6">EPR-M</strain>
    </source>
</reference>
<dbReference type="AlphaFoldDB" id="A0A1X0YE53"/>
<dbReference type="Pfam" id="PF00534">
    <property type="entry name" value="Glycos_transf_1"/>
    <property type="match status" value="1"/>
</dbReference>
<sequence length="380" mass="42780">MENNAPGNILIVANYPSDVGYAWWLMENFWVAIGEQFGAAGKHTILMYPQLGMVPDNIRNSGIRVIEGSFMGSGISGLCSLVKTIREHRVKYIYLTDRPYFSFIYMILRLCGVKKIVNHDHMPGERNNIIFYKKMIKKLIHDFGIFSCDFYFAVSEFVKDRLVNIACVPADKCVSIHNGIKIFDNEKTDYANRTFDIPEGSTIIVSTGRAVFYKGIDTLIEVAGELVRHKNREHVYFLYVGDGPDIDTFKSMVVERGLSSRFIFAGYRKDVSRILPSCDIGIQVSHGEAFSLSLIEYLCAGLVTLAPGHCGNGEAIDDGRNGLLFTPGDVAEIVEKIEFVLDHREEARRLAGEARKTAVEKFSLEACNEKFIALLRQQFI</sequence>
<evidence type="ECO:0000256" key="2">
    <source>
        <dbReference type="ARBA" id="ARBA00022679"/>
    </source>
</evidence>
<dbReference type="RefSeq" id="WP_085008442.1">
    <property type="nucleotide sequence ID" value="NZ_NAAD01000001.1"/>
</dbReference>
<gene>
    <name evidence="5" type="ORF">B5V00_00595</name>
</gene>
<feature type="domain" description="Glycosyltransferase subfamily 4-like N-terminal" evidence="4">
    <location>
        <begin position="75"/>
        <end position="180"/>
    </location>
</feature>
<keyword evidence="2" id="KW-0808">Transferase</keyword>
<evidence type="ECO:0000256" key="1">
    <source>
        <dbReference type="ARBA" id="ARBA00022676"/>
    </source>
</evidence>
<evidence type="ECO:0000259" key="4">
    <source>
        <dbReference type="Pfam" id="PF13439"/>
    </source>
</evidence>
<keyword evidence="1" id="KW-0328">Glycosyltransferase</keyword>
<dbReference type="PANTHER" id="PTHR12526">
    <property type="entry name" value="GLYCOSYLTRANSFERASE"/>
    <property type="match status" value="1"/>
</dbReference>
<feature type="domain" description="Glycosyl transferase family 1" evidence="3">
    <location>
        <begin position="196"/>
        <end position="356"/>
    </location>
</feature>
<dbReference type="InterPro" id="IPR001296">
    <property type="entry name" value="Glyco_trans_1"/>
</dbReference>
<evidence type="ECO:0000313" key="5">
    <source>
        <dbReference type="EMBL" id="ORJ63397.1"/>
    </source>
</evidence>
<name>A0A1X0YE53_9BACT</name>
<evidence type="ECO:0000313" key="6">
    <source>
        <dbReference type="Proteomes" id="UP000193136"/>
    </source>
</evidence>